<dbReference type="Pfam" id="PF08161">
    <property type="entry name" value="RRP12_HEAT"/>
    <property type="match status" value="1"/>
</dbReference>
<dbReference type="STRING" id="1537102.L1LBQ1"/>
<evidence type="ECO:0000259" key="2">
    <source>
        <dbReference type="Pfam" id="PF08161"/>
    </source>
</evidence>
<gene>
    <name evidence="3" type="ORF">BEWA_014160</name>
</gene>
<dbReference type="SUPFAM" id="SSF48371">
    <property type="entry name" value="ARM repeat"/>
    <property type="match status" value="2"/>
</dbReference>
<dbReference type="GeneID" id="15804492"/>
<evidence type="ECO:0000313" key="4">
    <source>
        <dbReference type="Proteomes" id="UP000031512"/>
    </source>
</evidence>
<dbReference type="InterPro" id="IPR012978">
    <property type="entry name" value="HEAT_RRP12"/>
</dbReference>
<sequence length="1262" mass="141509">MKDSEGTYIITSFIAKLRSSSPLSCDSVPQDYDVCESDADISLYEEYVGSGRFNKVKQCAMDAFTVIRDADRGNASIQWNPGLGQAEIAIFKVIYPIMKSSLDCLMNQIDTLVIPSRNDDVNLYDSSTLTFEGLFLLLKVCLEVINPLAYSSDGTVLSQLIGLMEKTSSLPFLVKANLGCISIYLCRTYSSAIHAHLIHSYELLLSQHTILFANVLNMALNNPGAEVDPDALLFLKRVVHSILRRLHKSVSVDVEDLSEDSVVMATKLVDCWYGSLVKCLIELRKRLTAGTEKPGKIAKLCRIVYETPQLPPAHRLRLVIQIAFLLKEYPYTDFQIEALNALTTMLDFGPEYSSAILSSNLHPLLGALLDILINRKLCGTPEGTNQETDCEKLIALVYCLAQLVRTAKLFKHEPDAELVDEFLLKQIQLLLKDEEPDNSITGEIRLNTMTKDTEHLPELSANFPSFDDFKNNCESCEILTKLVQLFSDLLKFNNEQLDEAISLVLCWMLKELDFELCLKLTMPVCMEFLKTKRSRMIENIYKSDFQTHGTAAIATSASSRWIFGARIFRTAIEVFRQNEELASSQLTKEMINSIFNSLLEITMESGGKVDQEVEDCLGLFICTFGFDLYLQICPLTRLYEIPITSEQYSTDSMSYMLPLLKRQLKGSPLSYFAQHILPVAVRVETLSARSKELGDVEGGTTSNLLNVAKEYEAVNDQLNSLLVTLATGASDCYEALSANDCHLIKYILYLLDKGGEKTLCACKTISALDNIGNIATKLIGVLVKKFVGLELNKKPANAGNSVNTVCDALISAISNCAKFCPSDMLASNLASFEQALEKNNNSGDSLIKISRALLPSVEDDLKIKLHENWLTLITTKRTKHLYGAIKCSCETAYNIISKDNDTVSEFVKVVCDTQGLEKIARCLSLAEEETNVGDDEYNKQRVGSICALTKLLVLIKNTPFWNESIQALSQQLTKPLVFESILNISAPNYSARASAAAIYDSLCALNMNDMCNLLKYTISGLSCGGSTSLQTGVVKCLTRMVAAYSDVVEKYDLSQVLKYLTKRLSDDNIKLYIQLLKFFRVCAVKFNPPRLQWLTPHLLTMFENEKCCARAKVFVRRVVEKLVPRLKRDILLRLFPKDHLPLLRSILAAKKKKRVAKLRAALCPDDNDNEGDKFVDKMFKTDSEGRLMLNLDEQEEGILEEVAREEAAKFKKKPGRRPKVEKQASQPYTYLKLNKNKHSEKHKRENIKVLKNIVKNKRNSKG</sequence>
<feature type="domain" description="RRP12 HEAT" evidence="2">
    <location>
        <begin position="566"/>
        <end position="739"/>
    </location>
</feature>
<accession>L1LBQ1</accession>
<dbReference type="KEGG" id="beq:BEWA_014160"/>
<organism evidence="3 4">
    <name type="scientific">Theileria equi strain WA</name>
    <dbReference type="NCBI Taxonomy" id="1537102"/>
    <lineage>
        <taxon>Eukaryota</taxon>
        <taxon>Sar</taxon>
        <taxon>Alveolata</taxon>
        <taxon>Apicomplexa</taxon>
        <taxon>Aconoidasida</taxon>
        <taxon>Piroplasmida</taxon>
        <taxon>Theileriidae</taxon>
        <taxon>Theileria</taxon>
    </lineage>
</organism>
<dbReference type="Proteomes" id="UP000031512">
    <property type="component" value="Unassembled WGS sequence"/>
</dbReference>
<dbReference type="VEuPathDB" id="PiroplasmaDB:BEWA_014160"/>
<dbReference type="RefSeq" id="XP_004832309.1">
    <property type="nucleotide sequence ID" value="XM_004832252.1"/>
</dbReference>
<comment type="caution">
    <text evidence="3">The sequence shown here is derived from an EMBL/GenBank/DDBJ whole genome shotgun (WGS) entry which is preliminary data.</text>
</comment>
<dbReference type="AlphaFoldDB" id="L1LBQ1"/>
<reference evidence="3 4" key="1">
    <citation type="journal article" date="2012" name="BMC Genomics">
        <title>Comparative genomic analysis and phylogenetic position of Theileria equi.</title>
        <authorList>
            <person name="Kappmeyer L.S."/>
            <person name="Thiagarajan M."/>
            <person name="Herndon D.R."/>
            <person name="Ramsay J.D."/>
            <person name="Caler E."/>
            <person name="Djikeng A."/>
            <person name="Gillespie J.J."/>
            <person name="Lau A.O."/>
            <person name="Roalson E.H."/>
            <person name="Silva J.C."/>
            <person name="Silva M.G."/>
            <person name="Suarez C.E."/>
            <person name="Ueti M.W."/>
            <person name="Nene V.M."/>
            <person name="Mealey R.H."/>
            <person name="Knowles D.P."/>
            <person name="Brayton K.A."/>
        </authorList>
    </citation>
    <scope>NUCLEOTIDE SEQUENCE [LARGE SCALE GENOMIC DNA]</scope>
    <source>
        <strain evidence="3 4">WA</strain>
    </source>
</reference>
<dbReference type="InterPro" id="IPR016024">
    <property type="entry name" value="ARM-type_fold"/>
</dbReference>
<evidence type="ECO:0000313" key="3">
    <source>
        <dbReference type="EMBL" id="EKX72857.1"/>
    </source>
</evidence>
<name>L1LBQ1_THEEQ</name>
<dbReference type="EMBL" id="ACOU01000004">
    <property type="protein sequence ID" value="EKX72857.1"/>
    <property type="molecule type" value="Genomic_DNA"/>
</dbReference>
<feature type="region of interest" description="Disordered" evidence="1">
    <location>
        <begin position="1208"/>
        <end position="1227"/>
    </location>
</feature>
<dbReference type="eggNOG" id="KOG1248">
    <property type="taxonomic scope" value="Eukaryota"/>
</dbReference>
<evidence type="ECO:0000256" key="1">
    <source>
        <dbReference type="SAM" id="MobiDB-lite"/>
    </source>
</evidence>
<feature type="compositionally biased region" description="Basic residues" evidence="1">
    <location>
        <begin position="1210"/>
        <end position="1219"/>
    </location>
</feature>
<proteinExistence type="predicted"/>
<dbReference type="OrthoDB" id="361182at2759"/>
<keyword evidence="4" id="KW-1185">Reference proteome</keyword>
<protein>
    <recommendedName>
        <fullName evidence="2">RRP12 HEAT domain-containing protein</fullName>
    </recommendedName>
</protein>